<evidence type="ECO:0000259" key="4">
    <source>
        <dbReference type="SMART" id="SM00382"/>
    </source>
</evidence>
<dbReference type="SUPFAM" id="SSF52540">
    <property type="entry name" value="P-loop containing nucleoside triphosphate hydrolases"/>
    <property type="match status" value="2"/>
</dbReference>
<name>A0A0C2DE17_9BILA</name>
<keyword evidence="6" id="KW-1185">Reference proteome</keyword>
<evidence type="ECO:0000256" key="3">
    <source>
        <dbReference type="RuleBase" id="RU003651"/>
    </source>
</evidence>
<sequence>MSSKKKQQTYNTCEKCKYTVLVKDVQRHNDVCCSPLENWEISVIKPRCLMKGFVVNLEKWEEFLPPDPSGWLRHHSVLINPQAMEILGVTPRQPVRVTTPSRHYVGVVWPCKEMYLTNAYIQPGVPISVNYYGKNIDVVPNASLELSMHNLSMEEGELEPDYVIFVNDGCTVAIASSSNEPSVSPDRLSVLSSIGGMHVAKKTLMDFVSMDELYEQFALIPARNVVILDWAQVDKEHKSFPKLVQLIDNHPCSAVILSVREAEELDLGIRVRFPVEVEVDVPMEEERLEILSSLTGRPSDNDLLELAKRTHGYTGGDLKSIVTAARFTDGVTENEKLENARKRVRPTGIRQFILEVPHVRWDDIGGNEELKLEIQQAVIWPRQHKDAFERFGIDPPSGILLYGPPGCSKTLVARALASESKMNFLAVKGPELFSKWVGESEKAIRDLFARARQVAPTIVFFDEIDAVGASRGSEKSSGVSDRVLAQLLTELDGLEKQSGVLLLAATNRPDQLDSALLRPGRLDRAIYVGLPSPETRRAIIRMRTSRMVLAEDDIVDKLVNRTEGYSGAELVAVCRQAALLAMRENIAATSVRWNHFEETLATIVPRTERHMLEAYEHFKRGVI</sequence>
<feature type="domain" description="AAA+ ATPase" evidence="4">
    <location>
        <begin position="395"/>
        <end position="532"/>
    </location>
</feature>
<gene>
    <name evidence="5" type="ORF">ANCDUO_09041</name>
</gene>
<dbReference type="Pfam" id="PF00004">
    <property type="entry name" value="AAA"/>
    <property type="match status" value="1"/>
</dbReference>
<dbReference type="InterPro" id="IPR027417">
    <property type="entry name" value="P-loop_NTPase"/>
</dbReference>
<dbReference type="EMBL" id="KN730730">
    <property type="protein sequence ID" value="KIH60697.1"/>
    <property type="molecule type" value="Genomic_DNA"/>
</dbReference>
<dbReference type="Gene3D" id="3.40.50.300">
    <property type="entry name" value="P-loop containing nucleotide triphosphate hydrolases"/>
    <property type="match status" value="2"/>
</dbReference>
<dbReference type="PROSITE" id="PS00674">
    <property type="entry name" value="AAA"/>
    <property type="match status" value="1"/>
</dbReference>
<dbReference type="Proteomes" id="UP000054047">
    <property type="component" value="Unassembled WGS sequence"/>
</dbReference>
<keyword evidence="1 3" id="KW-0547">Nucleotide-binding</keyword>
<dbReference type="Pfam" id="PF17862">
    <property type="entry name" value="AAA_lid_3"/>
    <property type="match status" value="2"/>
</dbReference>
<evidence type="ECO:0000256" key="2">
    <source>
        <dbReference type="ARBA" id="ARBA00022840"/>
    </source>
</evidence>
<evidence type="ECO:0000313" key="5">
    <source>
        <dbReference type="EMBL" id="KIH60697.1"/>
    </source>
</evidence>
<organism evidence="5 6">
    <name type="scientific">Ancylostoma duodenale</name>
    <dbReference type="NCBI Taxonomy" id="51022"/>
    <lineage>
        <taxon>Eukaryota</taxon>
        <taxon>Metazoa</taxon>
        <taxon>Ecdysozoa</taxon>
        <taxon>Nematoda</taxon>
        <taxon>Chromadorea</taxon>
        <taxon>Rhabditida</taxon>
        <taxon>Rhabditina</taxon>
        <taxon>Rhabditomorpha</taxon>
        <taxon>Strongyloidea</taxon>
        <taxon>Ancylostomatidae</taxon>
        <taxon>Ancylostomatinae</taxon>
        <taxon>Ancylostoma</taxon>
    </lineage>
</organism>
<dbReference type="InterPro" id="IPR041569">
    <property type="entry name" value="AAA_lid_3"/>
</dbReference>
<dbReference type="FunFam" id="3.40.50.300:FF:000661">
    <property type="entry name" value="calmodulin-interacting protein 111 isoform X1"/>
    <property type="match status" value="1"/>
</dbReference>
<dbReference type="AlphaFoldDB" id="A0A0C2DE17"/>
<dbReference type="PANTHER" id="PTHR23077">
    <property type="entry name" value="AAA-FAMILY ATPASE"/>
    <property type="match status" value="1"/>
</dbReference>
<proteinExistence type="inferred from homology"/>
<evidence type="ECO:0000256" key="1">
    <source>
        <dbReference type="ARBA" id="ARBA00022741"/>
    </source>
</evidence>
<dbReference type="OrthoDB" id="27435at2759"/>
<dbReference type="GO" id="GO:0016887">
    <property type="term" value="F:ATP hydrolysis activity"/>
    <property type="evidence" value="ECO:0007669"/>
    <property type="project" value="InterPro"/>
</dbReference>
<reference evidence="5 6" key="1">
    <citation type="submission" date="2013-12" db="EMBL/GenBank/DDBJ databases">
        <title>Draft genome of the parsitic nematode Ancylostoma duodenale.</title>
        <authorList>
            <person name="Mitreva M."/>
        </authorList>
    </citation>
    <scope>NUCLEOTIDE SEQUENCE [LARGE SCALE GENOMIC DNA]</scope>
    <source>
        <strain evidence="5 6">Zhejiang</strain>
    </source>
</reference>
<dbReference type="PANTHER" id="PTHR23077:SF27">
    <property type="entry name" value="ATPASE FAMILY GENE 2 PROTEIN HOMOLOG A"/>
    <property type="match status" value="1"/>
</dbReference>
<dbReference type="CDD" id="cd19511">
    <property type="entry name" value="RecA-like_CDC48_r2-like"/>
    <property type="match status" value="1"/>
</dbReference>
<dbReference type="InterPro" id="IPR003593">
    <property type="entry name" value="AAA+_ATPase"/>
</dbReference>
<dbReference type="Gene3D" id="1.10.8.60">
    <property type="match status" value="2"/>
</dbReference>
<dbReference type="GO" id="GO:0005524">
    <property type="term" value="F:ATP binding"/>
    <property type="evidence" value="ECO:0007669"/>
    <property type="project" value="UniProtKB-KW"/>
</dbReference>
<dbReference type="SMART" id="SM00382">
    <property type="entry name" value="AAA"/>
    <property type="match status" value="1"/>
</dbReference>
<accession>A0A0C2DE17</accession>
<evidence type="ECO:0000313" key="6">
    <source>
        <dbReference type="Proteomes" id="UP000054047"/>
    </source>
</evidence>
<dbReference type="InterPro" id="IPR003960">
    <property type="entry name" value="ATPase_AAA_CS"/>
</dbReference>
<keyword evidence="2 3" id="KW-0067">ATP-binding</keyword>
<protein>
    <submittedName>
        <fullName evidence="5">ATPase, AAA family</fullName>
    </submittedName>
</protein>
<comment type="similarity">
    <text evidence="3">Belongs to the AAA ATPase family.</text>
</comment>
<dbReference type="InterPro" id="IPR003959">
    <property type="entry name" value="ATPase_AAA_core"/>
</dbReference>
<dbReference type="InterPro" id="IPR050168">
    <property type="entry name" value="AAA_ATPase_domain"/>
</dbReference>
<dbReference type="GO" id="GO:0005737">
    <property type="term" value="C:cytoplasm"/>
    <property type="evidence" value="ECO:0007669"/>
    <property type="project" value="TreeGrafter"/>
</dbReference>